<dbReference type="CDD" id="cd01285">
    <property type="entry name" value="nucleoside_deaminase"/>
    <property type="match status" value="1"/>
</dbReference>
<dbReference type="PROSITE" id="PS51747">
    <property type="entry name" value="CYT_DCMP_DEAMINASES_2"/>
    <property type="match status" value="1"/>
</dbReference>
<reference evidence="4 5" key="1">
    <citation type="submission" date="2022-05" db="EMBL/GenBank/DDBJ databases">
        <title>Flavobacterium sp., isolated from activated sludge.</title>
        <authorList>
            <person name="Ran Q."/>
        </authorList>
    </citation>
    <scope>NUCLEOTIDE SEQUENCE [LARGE SCALE GENOMIC DNA]</scope>
    <source>
        <strain evidence="4 5">HXWNR70</strain>
    </source>
</reference>
<evidence type="ECO:0000259" key="3">
    <source>
        <dbReference type="PROSITE" id="PS51747"/>
    </source>
</evidence>
<comment type="caution">
    <text evidence="4">The sequence shown here is derived from an EMBL/GenBank/DDBJ whole genome shotgun (WGS) entry which is preliminary data.</text>
</comment>
<name>A0ABT0TNF3_9FLAO</name>
<feature type="domain" description="CMP/dCMP-type deaminase" evidence="3">
    <location>
        <begin position="4"/>
        <end position="115"/>
    </location>
</feature>
<dbReference type="Proteomes" id="UP001317191">
    <property type="component" value="Unassembled WGS sequence"/>
</dbReference>
<accession>A0ABT0TNF3</accession>
<dbReference type="SUPFAM" id="SSF53927">
    <property type="entry name" value="Cytidine deaminase-like"/>
    <property type="match status" value="1"/>
</dbReference>
<dbReference type="EMBL" id="JAMLJM010000004">
    <property type="protein sequence ID" value="MCL9809037.1"/>
    <property type="molecule type" value="Genomic_DNA"/>
</dbReference>
<proteinExistence type="predicted"/>
<protein>
    <submittedName>
        <fullName evidence="4">Nucleoside deaminase</fullName>
    </submittedName>
</protein>
<dbReference type="PANTHER" id="PTHR11079:SF161">
    <property type="entry name" value="CMP_DCMP-TYPE DEAMINASE DOMAIN-CONTAINING PROTEIN"/>
    <property type="match status" value="1"/>
</dbReference>
<sequence>MSGSASQEFMLEALALAEQSVANGGGPFGAVIVKDGKIIGRGTNMVTKSNDPTAHAEVNAIREAANTLQNFDLTGCDLYTSCEPCPMCLGAIYWARIRKVFYGNTREDAKRIGFDDSFIYDQIDLSPEKRTIPSFPFLSDAAAKAFQLWDEKEDKIPY</sequence>
<evidence type="ECO:0000256" key="2">
    <source>
        <dbReference type="ARBA" id="ARBA00022833"/>
    </source>
</evidence>
<dbReference type="InterPro" id="IPR016193">
    <property type="entry name" value="Cytidine_deaminase-like"/>
</dbReference>
<keyword evidence="5" id="KW-1185">Reference proteome</keyword>
<dbReference type="InterPro" id="IPR016192">
    <property type="entry name" value="APOBEC/CMP_deaminase_Zn-bd"/>
</dbReference>
<dbReference type="PROSITE" id="PS00903">
    <property type="entry name" value="CYT_DCMP_DEAMINASES_1"/>
    <property type="match status" value="1"/>
</dbReference>
<evidence type="ECO:0000313" key="5">
    <source>
        <dbReference type="Proteomes" id="UP001317191"/>
    </source>
</evidence>
<organism evidence="4 5">
    <name type="scientific">Flavobacterium luminosum</name>
    <dbReference type="NCBI Taxonomy" id="2949086"/>
    <lineage>
        <taxon>Bacteria</taxon>
        <taxon>Pseudomonadati</taxon>
        <taxon>Bacteroidota</taxon>
        <taxon>Flavobacteriia</taxon>
        <taxon>Flavobacteriales</taxon>
        <taxon>Flavobacteriaceae</taxon>
        <taxon>Flavobacterium</taxon>
    </lineage>
</organism>
<keyword evidence="1" id="KW-0479">Metal-binding</keyword>
<dbReference type="PANTHER" id="PTHR11079">
    <property type="entry name" value="CYTOSINE DEAMINASE FAMILY MEMBER"/>
    <property type="match status" value="1"/>
</dbReference>
<dbReference type="InterPro" id="IPR002125">
    <property type="entry name" value="CMP_dCMP_dom"/>
</dbReference>
<evidence type="ECO:0000313" key="4">
    <source>
        <dbReference type="EMBL" id="MCL9809037.1"/>
    </source>
</evidence>
<dbReference type="Pfam" id="PF00383">
    <property type="entry name" value="dCMP_cyt_deam_1"/>
    <property type="match status" value="1"/>
</dbReference>
<dbReference type="Gene3D" id="3.40.140.10">
    <property type="entry name" value="Cytidine Deaminase, domain 2"/>
    <property type="match status" value="1"/>
</dbReference>
<gene>
    <name evidence="4" type="ORF">NAT50_06670</name>
</gene>
<evidence type="ECO:0000256" key="1">
    <source>
        <dbReference type="ARBA" id="ARBA00022723"/>
    </source>
</evidence>
<keyword evidence="2" id="KW-0862">Zinc</keyword>